<evidence type="ECO:0000313" key="3">
    <source>
        <dbReference type="Proteomes" id="UP000663827"/>
    </source>
</evidence>
<dbReference type="CDD" id="cd00882">
    <property type="entry name" value="Ras_like_GTPase"/>
    <property type="match status" value="1"/>
</dbReference>
<protein>
    <recommendedName>
        <fullName evidence="1">G domain-containing protein</fullName>
    </recommendedName>
</protein>
<sequence length="338" mass="37821">MLMSVWRQFRVTLARFGGREGYELNIFSNAHAPLLFADGLTMSPTIIIPVFGAMGSGKTSFINAVSGSCLPVGNGYEACTLDMKHDGIPLVTVNGVSIQLVDTPGFNNPAVKTDLEILERISKYLTRRFQQNEYFGGVIYMHSISEMKIGNASKTVLKTFQYMCGSRSLRNAVFLTTMWSSPPTSRELQREEELRRHPIVCAISPITIMRIGRRTCSEGIDILRALVSKTPRPCPFDLQIELSASGEEEVSLQYTAAGLAMVPELADVAEAQHKLNTLRGEQDDQKTNTAEIERRRKEYESMVWNIREARRLQDFETIRRGGRPPGVYVSVTFPCTIV</sequence>
<accession>A0A8H3E965</accession>
<dbReference type="Pfam" id="PF01926">
    <property type="entry name" value="MMR_HSR1"/>
    <property type="match status" value="1"/>
</dbReference>
<dbReference type="AlphaFoldDB" id="A0A8H3E965"/>
<dbReference type="Proteomes" id="UP000663827">
    <property type="component" value="Unassembled WGS sequence"/>
</dbReference>
<reference evidence="2" key="1">
    <citation type="submission" date="2021-01" db="EMBL/GenBank/DDBJ databases">
        <authorList>
            <person name="Kaushik A."/>
        </authorList>
    </citation>
    <scope>NUCLEOTIDE SEQUENCE</scope>
    <source>
        <strain evidence="2">AG5</strain>
    </source>
</reference>
<dbReference type="Gene3D" id="3.40.50.300">
    <property type="entry name" value="P-loop containing nucleotide triphosphate hydrolases"/>
    <property type="match status" value="1"/>
</dbReference>
<dbReference type="EMBL" id="CAJNJQ010003259">
    <property type="protein sequence ID" value="CAE7195088.1"/>
    <property type="molecule type" value="Genomic_DNA"/>
</dbReference>
<dbReference type="InterPro" id="IPR027417">
    <property type="entry name" value="P-loop_NTPase"/>
</dbReference>
<organism evidence="2 3">
    <name type="scientific">Rhizoctonia solani</name>
    <dbReference type="NCBI Taxonomy" id="456999"/>
    <lineage>
        <taxon>Eukaryota</taxon>
        <taxon>Fungi</taxon>
        <taxon>Dikarya</taxon>
        <taxon>Basidiomycota</taxon>
        <taxon>Agaricomycotina</taxon>
        <taxon>Agaricomycetes</taxon>
        <taxon>Cantharellales</taxon>
        <taxon>Ceratobasidiaceae</taxon>
        <taxon>Rhizoctonia</taxon>
    </lineage>
</organism>
<feature type="domain" description="G" evidence="1">
    <location>
        <begin position="50"/>
        <end position="143"/>
    </location>
</feature>
<dbReference type="SUPFAM" id="SSF52540">
    <property type="entry name" value="P-loop containing nucleoside triphosphate hydrolases"/>
    <property type="match status" value="1"/>
</dbReference>
<comment type="caution">
    <text evidence="2">The sequence shown here is derived from an EMBL/GenBank/DDBJ whole genome shotgun (WGS) entry which is preliminary data.</text>
</comment>
<dbReference type="InterPro" id="IPR006073">
    <property type="entry name" value="GTP-bd"/>
</dbReference>
<evidence type="ECO:0000313" key="2">
    <source>
        <dbReference type="EMBL" id="CAE7195088.1"/>
    </source>
</evidence>
<gene>
    <name evidence="2" type="ORF">RDB_LOCUS131936</name>
</gene>
<proteinExistence type="predicted"/>
<name>A0A8H3E965_9AGAM</name>
<dbReference type="GO" id="GO:0005525">
    <property type="term" value="F:GTP binding"/>
    <property type="evidence" value="ECO:0007669"/>
    <property type="project" value="InterPro"/>
</dbReference>
<evidence type="ECO:0000259" key="1">
    <source>
        <dbReference type="Pfam" id="PF01926"/>
    </source>
</evidence>